<evidence type="ECO:0000313" key="1">
    <source>
        <dbReference type="EMBL" id="RZC49727.1"/>
    </source>
</evidence>
<proteinExistence type="predicted"/>
<reference evidence="1 2" key="1">
    <citation type="journal article" date="2018" name="Science">
        <title>The opium poppy genome and morphinan production.</title>
        <authorList>
            <person name="Guo L."/>
            <person name="Winzer T."/>
            <person name="Yang X."/>
            <person name="Li Y."/>
            <person name="Ning Z."/>
            <person name="He Z."/>
            <person name="Teodor R."/>
            <person name="Lu Y."/>
            <person name="Bowser T.A."/>
            <person name="Graham I.A."/>
            <person name="Ye K."/>
        </authorList>
    </citation>
    <scope>NUCLEOTIDE SEQUENCE [LARGE SCALE GENOMIC DNA]</scope>
    <source>
        <strain evidence="2">cv. HN1</strain>
        <tissue evidence="1">Leaves</tissue>
    </source>
</reference>
<dbReference type="EMBL" id="CM010716">
    <property type="protein sequence ID" value="RZC49727.1"/>
    <property type="molecule type" value="Genomic_DNA"/>
</dbReference>
<accession>A0A4Y7ILY0</accession>
<dbReference type="STRING" id="3469.A0A4Y7ILY0"/>
<gene>
    <name evidence="1" type="ORF">C5167_018142</name>
</gene>
<dbReference type="AlphaFoldDB" id="A0A4Y7ILY0"/>
<organism evidence="1 2">
    <name type="scientific">Papaver somniferum</name>
    <name type="common">Opium poppy</name>
    <dbReference type="NCBI Taxonomy" id="3469"/>
    <lineage>
        <taxon>Eukaryota</taxon>
        <taxon>Viridiplantae</taxon>
        <taxon>Streptophyta</taxon>
        <taxon>Embryophyta</taxon>
        <taxon>Tracheophyta</taxon>
        <taxon>Spermatophyta</taxon>
        <taxon>Magnoliopsida</taxon>
        <taxon>Ranunculales</taxon>
        <taxon>Papaveraceae</taxon>
        <taxon>Papaveroideae</taxon>
        <taxon>Papaver</taxon>
    </lineage>
</organism>
<dbReference type="Proteomes" id="UP000316621">
    <property type="component" value="Chromosome 2"/>
</dbReference>
<sequence length="72" mass="8352">MKEYGLSDAEISKFQDPSHWLIYLLLLRKTLWHLAWVAIGGDPPTQHISCDSFVRWQIGKLKEMGKIVKVEV</sequence>
<protein>
    <submittedName>
        <fullName evidence="1">Uncharacterized protein</fullName>
    </submittedName>
</protein>
<name>A0A4Y7ILY0_PAPSO</name>
<evidence type="ECO:0000313" key="2">
    <source>
        <dbReference type="Proteomes" id="UP000316621"/>
    </source>
</evidence>
<keyword evidence="2" id="KW-1185">Reference proteome</keyword>
<dbReference type="Gramene" id="RZC49727">
    <property type="protein sequence ID" value="RZC49727"/>
    <property type="gene ID" value="C5167_018142"/>
</dbReference>